<dbReference type="RefSeq" id="WP_215915226.1">
    <property type="nucleotide sequence ID" value="NZ_JAHKNI010000001.1"/>
</dbReference>
<dbReference type="EMBL" id="JAHKNI010000001">
    <property type="protein sequence ID" value="MBU3060348.1"/>
    <property type="molecule type" value="Genomic_DNA"/>
</dbReference>
<sequence length="67" mass="7119">MDTDWEVGRCMSMAGGAATPADCDASMPGLVRVQGIKHGTADVNTCTDANRGVVYKQRQFVVCVAQQ</sequence>
<proteinExistence type="predicted"/>
<keyword evidence="2" id="KW-1185">Reference proteome</keyword>
<gene>
    <name evidence="1" type="ORF">KO481_02280</name>
</gene>
<organism evidence="1 2">
    <name type="scientific">Nocardia albiluteola</name>
    <dbReference type="NCBI Taxonomy" id="2842303"/>
    <lineage>
        <taxon>Bacteria</taxon>
        <taxon>Bacillati</taxon>
        <taxon>Actinomycetota</taxon>
        <taxon>Actinomycetes</taxon>
        <taxon>Mycobacteriales</taxon>
        <taxon>Nocardiaceae</taxon>
        <taxon>Nocardia</taxon>
    </lineage>
</organism>
<reference evidence="1 2" key="1">
    <citation type="submission" date="2021-06" db="EMBL/GenBank/DDBJ databases">
        <title>Actinomycetes sequencing.</title>
        <authorList>
            <person name="Shan Q."/>
        </authorList>
    </citation>
    <scope>NUCLEOTIDE SEQUENCE [LARGE SCALE GENOMIC DNA]</scope>
    <source>
        <strain evidence="1 2">NEAU-G5</strain>
    </source>
</reference>
<evidence type="ECO:0000313" key="2">
    <source>
        <dbReference type="Proteomes" id="UP000733379"/>
    </source>
</evidence>
<accession>A0ABS6AQU0</accession>
<name>A0ABS6AQU0_9NOCA</name>
<dbReference type="Proteomes" id="UP000733379">
    <property type="component" value="Unassembled WGS sequence"/>
</dbReference>
<evidence type="ECO:0008006" key="3">
    <source>
        <dbReference type="Google" id="ProtNLM"/>
    </source>
</evidence>
<evidence type="ECO:0000313" key="1">
    <source>
        <dbReference type="EMBL" id="MBU3060348.1"/>
    </source>
</evidence>
<comment type="caution">
    <text evidence="1">The sequence shown here is derived from an EMBL/GenBank/DDBJ whole genome shotgun (WGS) entry which is preliminary data.</text>
</comment>
<protein>
    <recommendedName>
        <fullName evidence="3">Lipoprotein LppU</fullName>
    </recommendedName>
</protein>